<comment type="similarity">
    <text evidence="2">Belongs to the RNA methyltransferase RsmE family.</text>
</comment>
<evidence type="ECO:0000256" key="6">
    <source>
        <dbReference type="ARBA" id="ARBA00022603"/>
    </source>
</evidence>
<evidence type="ECO:0000313" key="13">
    <source>
        <dbReference type="Proteomes" id="UP001516023"/>
    </source>
</evidence>
<dbReference type="EC" id="2.1.1.193" evidence="3"/>
<dbReference type="GO" id="GO:0005737">
    <property type="term" value="C:cytoplasm"/>
    <property type="evidence" value="ECO:0007669"/>
    <property type="project" value="UniProtKB-SubCell"/>
</dbReference>
<dbReference type="Proteomes" id="UP001516023">
    <property type="component" value="Unassembled WGS sequence"/>
</dbReference>
<keyword evidence="8" id="KW-0949">S-adenosyl-L-methionine</keyword>
<keyword evidence="4" id="KW-0963">Cytoplasm</keyword>
<evidence type="ECO:0000256" key="3">
    <source>
        <dbReference type="ARBA" id="ARBA00012328"/>
    </source>
</evidence>
<evidence type="ECO:0000256" key="7">
    <source>
        <dbReference type="ARBA" id="ARBA00022679"/>
    </source>
</evidence>
<dbReference type="PIRSF" id="PIRSF015601">
    <property type="entry name" value="MTase_slr0722"/>
    <property type="match status" value="1"/>
</dbReference>
<evidence type="ECO:0000256" key="4">
    <source>
        <dbReference type="ARBA" id="ARBA00022490"/>
    </source>
</evidence>
<evidence type="ECO:0000256" key="8">
    <source>
        <dbReference type="ARBA" id="ARBA00022691"/>
    </source>
</evidence>
<evidence type="ECO:0000256" key="2">
    <source>
        <dbReference type="ARBA" id="ARBA00005528"/>
    </source>
</evidence>
<keyword evidence="7" id="KW-0808">Transferase</keyword>
<dbReference type="PANTHER" id="PTHR30027">
    <property type="entry name" value="RIBOSOMAL RNA SMALL SUBUNIT METHYLTRANSFERASE E"/>
    <property type="match status" value="1"/>
</dbReference>
<evidence type="ECO:0000313" key="12">
    <source>
        <dbReference type="EMBL" id="KAL3799019.1"/>
    </source>
</evidence>
<dbReference type="Gene3D" id="3.40.1280.10">
    <property type="match status" value="1"/>
</dbReference>
<comment type="caution">
    <text evidence="12">The sequence shown here is derived from an EMBL/GenBank/DDBJ whole genome shotgun (WGS) entry which is preliminary data.</text>
</comment>
<comment type="subcellular location">
    <subcellularLocation>
        <location evidence="1">Cytoplasm</location>
    </subcellularLocation>
</comment>
<dbReference type="InterPro" id="IPR046886">
    <property type="entry name" value="RsmE_MTase_dom"/>
</dbReference>
<dbReference type="GO" id="GO:0006364">
    <property type="term" value="P:rRNA processing"/>
    <property type="evidence" value="ECO:0007669"/>
    <property type="project" value="UniProtKB-KW"/>
</dbReference>
<sequence>MNLILIKPSEVLVNIVDDQRSRYVSLSKNDHRTIHIRKHLHKKSGDAVSVGILGERKGQASVQLNGDGSATLILLDTAFVQPPTVPEITVILAMPFPARLKALWPVMSSFHAVTRIIIVKGQLSDKEFCETSALQPKVYEPLIEKGMSQGVRTRPVQVDICVDECHVSKELLQRLGLLNDNASQPDDVARLFLDCGDETMIPPPAREVVLKHCTRNSTPKSIIAFGPERGWTDEEASTFVNESKFEAVSLGSSILRVDTAVIAGIGVVSAALDECQSRINDSESNKKRKKLS</sequence>
<dbReference type="InterPro" id="IPR006700">
    <property type="entry name" value="RsmE"/>
</dbReference>
<protein>
    <recommendedName>
        <fullName evidence="3">16S rRNA (uracil(1498)-N(3))-methyltransferase</fullName>
        <ecNumber evidence="3">2.1.1.193</ecNumber>
    </recommendedName>
</protein>
<evidence type="ECO:0000256" key="10">
    <source>
        <dbReference type="ARBA" id="ARBA00047944"/>
    </source>
</evidence>
<comment type="catalytic activity">
    <reaction evidence="10">
        <text>uridine(1498) in 16S rRNA + S-adenosyl-L-methionine = N(3)-methyluridine(1498) in 16S rRNA + S-adenosyl-L-homocysteine + H(+)</text>
        <dbReference type="Rhea" id="RHEA:42920"/>
        <dbReference type="Rhea" id="RHEA-COMP:10283"/>
        <dbReference type="Rhea" id="RHEA-COMP:10284"/>
        <dbReference type="ChEBI" id="CHEBI:15378"/>
        <dbReference type="ChEBI" id="CHEBI:57856"/>
        <dbReference type="ChEBI" id="CHEBI:59789"/>
        <dbReference type="ChEBI" id="CHEBI:65315"/>
        <dbReference type="ChEBI" id="CHEBI:74502"/>
        <dbReference type="EC" id="2.1.1.193"/>
    </reaction>
</comment>
<keyword evidence="6" id="KW-0489">Methyltransferase</keyword>
<evidence type="ECO:0000256" key="5">
    <source>
        <dbReference type="ARBA" id="ARBA00022552"/>
    </source>
</evidence>
<evidence type="ECO:0000256" key="9">
    <source>
        <dbReference type="ARBA" id="ARBA00025699"/>
    </source>
</evidence>
<organism evidence="12 13">
    <name type="scientific">Cyclotella cryptica</name>
    <dbReference type="NCBI Taxonomy" id="29204"/>
    <lineage>
        <taxon>Eukaryota</taxon>
        <taxon>Sar</taxon>
        <taxon>Stramenopiles</taxon>
        <taxon>Ochrophyta</taxon>
        <taxon>Bacillariophyta</taxon>
        <taxon>Coscinodiscophyceae</taxon>
        <taxon>Thalassiosirophycidae</taxon>
        <taxon>Stephanodiscales</taxon>
        <taxon>Stephanodiscaceae</taxon>
        <taxon>Cyclotella</taxon>
    </lineage>
</organism>
<dbReference type="AlphaFoldDB" id="A0ABD3QGW1"/>
<reference evidence="12 13" key="1">
    <citation type="journal article" date="2020" name="G3 (Bethesda)">
        <title>Improved Reference Genome for Cyclotella cryptica CCMP332, a Model for Cell Wall Morphogenesis, Salinity Adaptation, and Lipid Production in Diatoms (Bacillariophyta).</title>
        <authorList>
            <person name="Roberts W.R."/>
            <person name="Downey K.M."/>
            <person name="Ruck E.C."/>
            <person name="Traller J.C."/>
            <person name="Alverson A.J."/>
        </authorList>
    </citation>
    <scope>NUCLEOTIDE SEQUENCE [LARGE SCALE GENOMIC DNA]</scope>
    <source>
        <strain evidence="12 13">CCMP332</strain>
    </source>
</reference>
<dbReference type="GO" id="GO:0032259">
    <property type="term" value="P:methylation"/>
    <property type="evidence" value="ECO:0007669"/>
    <property type="project" value="UniProtKB-KW"/>
</dbReference>
<name>A0ABD3QGW1_9STRA</name>
<dbReference type="SUPFAM" id="SSF75217">
    <property type="entry name" value="alpha/beta knot"/>
    <property type="match status" value="1"/>
</dbReference>
<dbReference type="PANTHER" id="PTHR30027:SF3">
    <property type="entry name" value="16S RRNA (URACIL(1498)-N(3))-METHYLTRANSFERASE"/>
    <property type="match status" value="1"/>
</dbReference>
<keyword evidence="13" id="KW-1185">Reference proteome</keyword>
<dbReference type="InterPro" id="IPR029028">
    <property type="entry name" value="Alpha/beta_knot_MTases"/>
</dbReference>
<accession>A0ABD3QGW1</accession>
<dbReference type="EMBL" id="JABMIG020000042">
    <property type="protein sequence ID" value="KAL3799019.1"/>
    <property type="molecule type" value="Genomic_DNA"/>
</dbReference>
<dbReference type="CDD" id="cd18084">
    <property type="entry name" value="RsmE-like"/>
    <property type="match status" value="1"/>
</dbReference>
<evidence type="ECO:0000256" key="1">
    <source>
        <dbReference type="ARBA" id="ARBA00004496"/>
    </source>
</evidence>
<dbReference type="InterPro" id="IPR029026">
    <property type="entry name" value="tRNA_m1G_MTases_N"/>
</dbReference>
<dbReference type="GO" id="GO:0008168">
    <property type="term" value="F:methyltransferase activity"/>
    <property type="evidence" value="ECO:0007669"/>
    <property type="project" value="UniProtKB-KW"/>
</dbReference>
<evidence type="ECO:0000259" key="11">
    <source>
        <dbReference type="Pfam" id="PF04452"/>
    </source>
</evidence>
<dbReference type="Pfam" id="PF04452">
    <property type="entry name" value="Methyltrans_RNA"/>
    <property type="match status" value="1"/>
</dbReference>
<feature type="domain" description="Ribosomal RNA small subunit methyltransferase E methyltransferase" evidence="11">
    <location>
        <begin position="87"/>
        <end position="268"/>
    </location>
</feature>
<comment type="function">
    <text evidence="9">Specifically methylates the N3 position of the uracil ring of uridine 1498 (m3U1498) in 16S rRNA. Acts on the fully assembled 30S ribosomal subunit.</text>
</comment>
<keyword evidence="5" id="KW-0698">rRNA processing</keyword>
<gene>
    <name evidence="12" type="ORF">HJC23_005158</name>
</gene>
<proteinExistence type="inferred from homology"/>